<gene>
    <name evidence="5" type="ORF">EV675_2311</name>
</gene>
<dbReference type="AlphaFoldDB" id="A0A4Q7NM65"/>
<feature type="domain" description="Rhodanese" evidence="4">
    <location>
        <begin position="18"/>
        <end position="137"/>
    </location>
</feature>
<name>A0A4Q7NM65_9BURK</name>
<evidence type="ECO:0000313" key="6">
    <source>
        <dbReference type="Proteomes" id="UP000292445"/>
    </source>
</evidence>
<dbReference type="OrthoDB" id="9781034at2"/>
<reference evidence="5 6" key="1">
    <citation type="submission" date="2019-02" db="EMBL/GenBank/DDBJ databases">
        <title>Genomic Encyclopedia of Type Strains, Phase IV (KMG-IV): sequencing the most valuable type-strain genomes for metagenomic binning, comparative biology and taxonomic classification.</title>
        <authorList>
            <person name="Goeker M."/>
        </authorList>
    </citation>
    <scope>NUCLEOTIDE SEQUENCE [LARGE SCALE GENOMIC DNA]</scope>
    <source>
        <strain evidence="5 6">K24</strain>
    </source>
</reference>
<dbReference type="SMART" id="SM00450">
    <property type="entry name" value="RHOD"/>
    <property type="match status" value="2"/>
</dbReference>
<dbReference type="CDD" id="cd01448">
    <property type="entry name" value="TST_Repeat_1"/>
    <property type="match status" value="1"/>
</dbReference>
<dbReference type="PANTHER" id="PTHR11364">
    <property type="entry name" value="THIOSULFATE SULFERTANSFERASE"/>
    <property type="match status" value="1"/>
</dbReference>
<dbReference type="RefSeq" id="WP_130357379.1">
    <property type="nucleotide sequence ID" value="NZ_SGXC01000001.1"/>
</dbReference>
<keyword evidence="2" id="KW-0677">Repeat</keyword>
<keyword evidence="5" id="KW-0670">Pyruvate</keyword>
<dbReference type="CDD" id="cd01449">
    <property type="entry name" value="TST_Repeat_2"/>
    <property type="match status" value="1"/>
</dbReference>
<dbReference type="Gene3D" id="3.40.250.10">
    <property type="entry name" value="Rhodanese-like domain"/>
    <property type="match status" value="2"/>
</dbReference>
<evidence type="ECO:0000256" key="3">
    <source>
        <dbReference type="RuleBase" id="RU000507"/>
    </source>
</evidence>
<dbReference type="SUPFAM" id="SSF52821">
    <property type="entry name" value="Rhodanese/Cell cycle control phosphatase"/>
    <property type="match status" value="2"/>
</dbReference>
<dbReference type="InterPro" id="IPR001763">
    <property type="entry name" value="Rhodanese-like_dom"/>
</dbReference>
<evidence type="ECO:0000256" key="2">
    <source>
        <dbReference type="ARBA" id="ARBA00022737"/>
    </source>
</evidence>
<feature type="domain" description="Rhodanese" evidence="4">
    <location>
        <begin position="169"/>
        <end position="282"/>
    </location>
</feature>
<evidence type="ECO:0000256" key="1">
    <source>
        <dbReference type="ARBA" id="ARBA00022679"/>
    </source>
</evidence>
<dbReference type="InterPro" id="IPR001307">
    <property type="entry name" value="Thiosulphate_STrfase_CS"/>
</dbReference>
<keyword evidence="6" id="KW-1185">Reference proteome</keyword>
<evidence type="ECO:0000313" key="5">
    <source>
        <dbReference type="EMBL" id="RZS86271.1"/>
    </source>
</evidence>
<keyword evidence="1 3" id="KW-0808">Transferase</keyword>
<dbReference type="InterPro" id="IPR045078">
    <property type="entry name" value="TST/MPST-like"/>
</dbReference>
<dbReference type="PROSITE" id="PS50206">
    <property type="entry name" value="RHODANESE_3"/>
    <property type="match status" value="2"/>
</dbReference>
<protein>
    <recommendedName>
        <fullName evidence="3">Sulfurtransferase</fullName>
    </recommendedName>
</protein>
<dbReference type="GO" id="GO:0004792">
    <property type="term" value="F:thiosulfate-cyanide sulfurtransferase activity"/>
    <property type="evidence" value="ECO:0007669"/>
    <property type="project" value="InterPro"/>
</dbReference>
<organism evidence="5 6">
    <name type="scientific">Pigmentiphaga kullae</name>
    <dbReference type="NCBI Taxonomy" id="151784"/>
    <lineage>
        <taxon>Bacteria</taxon>
        <taxon>Pseudomonadati</taxon>
        <taxon>Pseudomonadota</taxon>
        <taxon>Betaproteobacteria</taxon>
        <taxon>Burkholderiales</taxon>
        <taxon>Alcaligenaceae</taxon>
        <taxon>Pigmentiphaga</taxon>
    </lineage>
</organism>
<dbReference type="PANTHER" id="PTHR11364:SF27">
    <property type="entry name" value="SULFURTRANSFERASE"/>
    <property type="match status" value="1"/>
</dbReference>
<accession>A0A4Q7NM65</accession>
<dbReference type="Pfam" id="PF00581">
    <property type="entry name" value="Rhodanese"/>
    <property type="match status" value="2"/>
</dbReference>
<comment type="caution">
    <text evidence="5">The sequence shown here is derived from an EMBL/GenBank/DDBJ whole genome shotgun (WGS) entry which is preliminary data.</text>
</comment>
<dbReference type="Proteomes" id="UP000292445">
    <property type="component" value="Unassembled WGS sequence"/>
</dbReference>
<sequence length="286" mass="29823">MSISTLISAQALHALLQSSSPAVVCDCSFDLADTGAGERAHAAAHIPGARYVHLDRDLSGAKTGDNGRHPLPRREDFAGLMARLGVSGATQVVCYDTAGGAMAARLWWLLRWAGHEAAAVLDGGLAAWREAGYPLESGQPAAPAPGTFTLRPPLVATTTYEDVRANLDAPAPRLVVDARAPDRFRGQNETLDAVGGHIPGAANRFLRDNLQPDGRFKPAAQLRSEFEAVLGGTPADRVISQCGSGVTACHNLLAMEVAGLSGAALYPGSWSEWSSRPGSPIATGDA</sequence>
<dbReference type="EMBL" id="SGXC01000001">
    <property type="protein sequence ID" value="RZS86271.1"/>
    <property type="molecule type" value="Genomic_DNA"/>
</dbReference>
<proteinExistence type="predicted"/>
<dbReference type="PROSITE" id="PS00683">
    <property type="entry name" value="RHODANESE_2"/>
    <property type="match status" value="1"/>
</dbReference>
<dbReference type="InterPro" id="IPR036873">
    <property type="entry name" value="Rhodanese-like_dom_sf"/>
</dbReference>
<evidence type="ECO:0000259" key="4">
    <source>
        <dbReference type="PROSITE" id="PS50206"/>
    </source>
</evidence>